<dbReference type="RefSeq" id="WP_197957746.1">
    <property type="nucleotide sequence ID" value="NZ_JACCHP010000001.1"/>
</dbReference>
<proteinExistence type="predicted"/>
<name>A0ABS0PGI1_9BRAD</name>
<evidence type="ECO:0000313" key="2">
    <source>
        <dbReference type="Proteomes" id="UP000807370"/>
    </source>
</evidence>
<reference evidence="1 2" key="1">
    <citation type="submission" date="2020-07" db="EMBL/GenBank/DDBJ databases">
        <title>Bradyrhizobium diversity isolated from nodules of indigenous legumes of Western Australia.</title>
        <authorList>
            <person name="Klepa M.S."/>
        </authorList>
    </citation>
    <scope>NUCLEOTIDE SEQUENCE [LARGE SCALE GENOMIC DNA]</scope>
    <source>
        <strain evidence="1 2">CNPSo 4010</strain>
    </source>
</reference>
<dbReference type="Proteomes" id="UP000807370">
    <property type="component" value="Unassembled WGS sequence"/>
</dbReference>
<accession>A0ABS0PGI1</accession>
<comment type="caution">
    <text evidence="1">The sequence shown here is derived from an EMBL/GenBank/DDBJ whole genome shotgun (WGS) entry which is preliminary data.</text>
</comment>
<gene>
    <name evidence="1" type="ORF">HZZ13_00480</name>
</gene>
<dbReference type="EMBL" id="JACCHP010000001">
    <property type="protein sequence ID" value="MBH5396301.1"/>
    <property type="molecule type" value="Genomic_DNA"/>
</dbReference>
<organism evidence="1 2">
    <name type="scientific">Bradyrhizobium agreste</name>
    <dbReference type="NCBI Taxonomy" id="2751811"/>
    <lineage>
        <taxon>Bacteria</taxon>
        <taxon>Pseudomonadati</taxon>
        <taxon>Pseudomonadota</taxon>
        <taxon>Alphaproteobacteria</taxon>
        <taxon>Hyphomicrobiales</taxon>
        <taxon>Nitrobacteraceae</taxon>
        <taxon>Bradyrhizobium</taxon>
    </lineage>
</organism>
<keyword evidence="2" id="KW-1185">Reference proteome</keyword>
<protein>
    <submittedName>
        <fullName evidence="1">Uncharacterized protein</fullName>
    </submittedName>
</protein>
<sequence length="53" mass="5988">MHEERRAPTAAYPDGAALAMAREVIDNGTTKYGYEQRKLLRPPPFSNNISLRL</sequence>
<evidence type="ECO:0000313" key="1">
    <source>
        <dbReference type="EMBL" id="MBH5396301.1"/>
    </source>
</evidence>